<organism evidence="2 3">
    <name type="scientific">Salmonella enterica subsp. arizonae</name>
    <dbReference type="NCBI Taxonomy" id="59203"/>
    <lineage>
        <taxon>Bacteria</taxon>
        <taxon>Pseudomonadati</taxon>
        <taxon>Pseudomonadota</taxon>
        <taxon>Gammaproteobacteria</taxon>
        <taxon>Enterobacterales</taxon>
        <taxon>Enterobacteriaceae</taxon>
        <taxon>Salmonella</taxon>
    </lineage>
</organism>
<dbReference type="EMBL" id="UGWZ01000001">
    <property type="protein sequence ID" value="SUG15862.1"/>
    <property type="molecule type" value="Genomic_DNA"/>
</dbReference>
<keyword evidence="1" id="KW-1133">Transmembrane helix</keyword>
<keyword evidence="1" id="KW-0812">Transmembrane</keyword>
<gene>
    <name evidence="2" type="ORF">NCTC7295_03550</name>
</gene>
<proteinExistence type="predicted"/>
<evidence type="ECO:0000256" key="1">
    <source>
        <dbReference type="SAM" id="Phobius"/>
    </source>
</evidence>
<feature type="transmembrane region" description="Helical" evidence="1">
    <location>
        <begin position="21"/>
        <end position="41"/>
    </location>
</feature>
<protein>
    <submittedName>
        <fullName evidence="2">Uncharacterized protein</fullName>
    </submittedName>
</protein>
<accession>A0A379S6G6</accession>
<evidence type="ECO:0000313" key="3">
    <source>
        <dbReference type="Proteomes" id="UP000254124"/>
    </source>
</evidence>
<reference evidence="2 3" key="1">
    <citation type="submission" date="2018-06" db="EMBL/GenBank/DDBJ databases">
        <authorList>
            <consortium name="Pathogen Informatics"/>
            <person name="Doyle S."/>
        </authorList>
    </citation>
    <scope>NUCLEOTIDE SEQUENCE [LARGE SCALE GENOMIC DNA]</scope>
    <source>
        <strain evidence="2 3">NCTC7295</strain>
    </source>
</reference>
<evidence type="ECO:0000313" key="2">
    <source>
        <dbReference type="EMBL" id="SUG15862.1"/>
    </source>
</evidence>
<dbReference type="AlphaFoldDB" id="A0A379S6G6"/>
<dbReference type="Proteomes" id="UP000254124">
    <property type="component" value="Unassembled WGS sequence"/>
</dbReference>
<sequence>MAMNFCRQVLEMIILLQQEPGGHSLLTVLHAAILYILSFLFSEGDCK</sequence>
<name>A0A379S6G6_SALER</name>
<keyword evidence="1" id="KW-0472">Membrane</keyword>